<gene>
    <name evidence="8" type="ORF">PDIGIT_LOCUS132</name>
</gene>
<dbReference type="SUPFAM" id="SSF103473">
    <property type="entry name" value="MFS general substrate transporter"/>
    <property type="match status" value="1"/>
</dbReference>
<feature type="transmembrane region" description="Helical" evidence="6">
    <location>
        <begin position="408"/>
        <end position="429"/>
    </location>
</feature>
<dbReference type="Gene3D" id="1.20.1250.20">
    <property type="entry name" value="MFS general substrate transporter like domains"/>
    <property type="match status" value="2"/>
</dbReference>
<evidence type="ECO:0000256" key="2">
    <source>
        <dbReference type="ARBA" id="ARBA00022692"/>
    </source>
</evidence>
<dbReference type="InterPro" id="IPR011701">
    <property type="entry name" value="MFS"/>
</dbReference>
<evidence type="ECO:0000256" key="1">
    <source>
        <dbReference type="ARBA" id="ARBA00004141"/>
    </source>
</evidence>
<reference evidence="8" key="1">
    <citation type="submission" date="2023-01" db="EMBL/GenBank/DDBJ databases">
        <authorList>
            <person name="Van Ghelder C."/>
            <person name="Rancurel C."/>
        </authorList>
    </citation>
    <scope>NUCLEOTIDE SEQUENCE</scope>
    <source>
        <strain evidence="8">CNCM I-4278</strain>
    </source>
</reference>
<dbReference type="Proteomes" id="UP001152607">
    <property type="component" value="Unassembled WGS sequence"/>
</dbReference>
<organism evidence="8 9">
    <name type="scientific">Periconia digitata</name>
    <dbReference type="NCBI Taxonomy" id="1303443"/>
    <lineage>
        <taxon>Eukaryota</taxon>
        <taxon>Fungi</taxon>
        <taxon>Dikarya</taxon>
        <taxon>Ascomycota</taxon>
        <taxon>Pezizomycotina</taxon>
        <taxon>Dothideomycetes</taxon>
        <taxon>Pleosporomycetidae</taxon>
        <taxon>Pleosporales</taxon>
        <taxon>Massarineae</taxon>
        <taxon>Periconiaceae</taxon>
        <taxon>Periconia</taxon>
    </lineage>
</organism>
<comment type="caution">
    <text evidence="8">The sequence shown here is derived from an EMBL/GenBank/DDBJ whole genome shotgun (WGS) entry which is preliminary data.</text>
</comment>
<keyword evidence="4 6" id="KW-0472">Membrane</keyword>
<feature type="transmembrane region" description="Helical" evidence="6">
    <location>
        <begin position="226"/>
        <end position="248"/>
    </location>
</feature>
<comment type="subcellular location">
    <subcellularLocation>
        <location evidence="1">Membrane</location>
        <topology evidence="1">Multi-pass membrane protein</topology>
    </subcellularLocation>
</comment>
<feature type="transmembrane region" description="Helical" evidence="6">
    <location>
        <begin position="165"/>
        <end position="189"/>
    </location>
</feature>
<evidence type="ECO:0000256" key="4">
    <source>
        <dbReference type="ARBA" id="ARBA00023136"/>
    </source>
</evidence>
<feature type="region of interest" description="Disordered" evidence="5">
    <location>
        <begin position="1"/>
        <end position="65"/>
    </location>
</feature>
<dbReference type="GO" id="GO:0000329">
    <property type="term" value="C:fungal-type vacuole membrane"/>
    <property type="evidence" value="ECO:0007669"/>
    <property type="project" value="TreeGrafter"/>
</dbReference>
<feature type="transmembrane region" description="Helical" evidence="6">
    <location>
        <begin position="544"/>
        <end position="569"/>
    </location>
</feature>
<proteinExistence type="predicted"/>
<feature type="transmembrane region" description="Helical" evidence="6">
    <location>
        <begin position="300"/>
        <end position="321"/>
    </location>
</feature>
<name>A0A9W4U3Q5_9PLEO</name>
<feature type="compositionally biased region" description="Polar residues" evidence="5">
    <location>
        <begin position="54"/>
        <end position="65"/>
    </location>
</feature>
<feature type="compositionally biased region" description="Basic and acidic residues" evidence="5">
    <location>
        <begin position="1"/>
        <end position="11"/>
    </location>
</feature>
<feature type="transmembrane region" description="Helical" evidence="6">
    <location>
        <begin position="140"/>
        <end position="159"/>
    </location>
</feature>
<evidence type="ECO:0000256" key="5">
    <source>
        <dbReference type="SAM" id="MobiDB-lite"/>
    </source>
</evidence>
<feature type="transmembrane region" description="Helical" evidence="6">
    <location>
        <begin position="274"/>
        <end position="294"/>
    </location>
</feature>
<feature type="domain" description="Major facilitator superfamily (MFS) profile" evidence="7">
    <location>
        <begin position="75"/>
        <end position="573"/>
    </location>
</feature>
<evidence type="ECO:0000313" key="8">
    <source>
        <dbReference type="EMBL" id="CAI6228775.1"/>
    </source>
</evidence>
<evidence type="ECO:0000256" key="3">
    <source>
        <dbReference type="ARBA" id="ARBA00022989"/>
    </source>
</evidence>
<dbReference type="InterPro" id="IPR020846">
    <property type="entry name" value="MFS_dom"/>
</dbReference>
<evidence type="ECO:0000256" key="6">
    <source>
        <dbReference type="SAM" id="Phobius"/>
    </source>
</evidence>
<keyword evidence="3 6" id="KW-1133">Transmembrane helix</keyword>
<feature type="transmembrane region" description="Helical" evidence="6">
    <location>
        <begin position="379"/>
        <end position="401"/>
    </location>
</feature>
<evidence type="ECO:0000259" key="7">
    <source>
        <dbReference type="PROSITE" id="PS50850"/>
    </source>
</evidence>
<accession>A0A9W4U3Q5</accession>
<protein>
    <recommendedName>
        <fullName evidence="7">Major facilitator superfamily (MFS) profile domain-containing protein</fullName>
    </recommendedName>
</protein>
<feature type="transmembrane region" description="Helical" evidence="6">
    <location>
        <begin position="474"/>
        <end position="497"/>
    </location>
</feature>
<keyword evidence="9" id="KW-1185">Reference proteome</keyword>
<sequence length="574" mass="61169">MTSKTTERTPLLHDAPAAAAPSTTIPPLLPVAPLSKTRHHDSGRSEEEGVTARLASTDSVSSGHGQTASVAVGNIVLILLIGVIISNADSSFLMATHTVIASEFDALHDSTWLLTSFVLAGAVTQPLYGKLSDIYGRKQLLVVAYFLFAAGCALVGMGNSMSQVILGRVISGLGSSGMTALVSILITDLVPLRSVAAWRSYINIFATTARSIGGPLGGWLADTVGWRWSFIGQTPIASVAIILIIFMIPSHTQAPEESEGTEEPKGSRLARVDLLGATFMTLAILGFLLPLQIAGDRVPWSHPLILGFLGAACIFLGLFLVTEHRFAKEPIIPLSLLVQKDMVLSLIIMVAQATAQVGLMIIIPLYFQITTEASNSEAGAHLVPGVIGNAVGGLLAGSLIHRTGRYKLLTLFALFFACIGYVLFILRWHGHINWFESLYNFPGGFGMGVVNSTLFVGIQAAIDPEHSAVAASTLYFAGLVGCMTGMAGTSAVLQGFLRIALERRLEGAGYGGVEKAKIIERAVSDLQYVHHAEKTVAHIVTSSYIYAFNFTHVFALVCSLIAFASTVFLKEYKL</sequence>
<feature type="transmembrane region" description="Helical" evidence="6">
    <location>
        <begin position="342"/>
        <end position="367"/>
    </location>
</feature>
<feature type="transmembrane region" description="Helical" evidence="6">
    <location>
        <begin position="68"/>
        <end position="88"/>
    </location>
</feature>
<dbReference type="PANTHER" id="PTHR23501">
    <property type="entry name" value="MAJOR FACILITATOR SUPERFAMILY"/>
    <property type="match status" value="1"/>
</dbReference>
<dbReference type="PROSITE" id="PS50850">
    <property type="entry name" value="MFS"/>
    <property type="match status" value="1"/>
</dbReference>
<dbReference type="PANTHER" id="PTHR23501:SF33">
    <property type="entry name" value="MAJOR FACILITATOR SUPERFAMILY (MFS) PROFILE DOMAIN-CONTAINING PROTEIN"/>
    <property type="match status" value="1"/>
</dbReference>
<feature type="transmembrane region" description="Helical" evidence="6">
    <location>
        <begin position="441"/>
        <end position="462"/>
    </location>
</feature>
<dbReference type="OrthoDB" id="6770063at2759"/>
<keyword evidence="2 6" id="KW-0812">Transmembrane</keyword>
<dbReference type="GO" id="GO:0015174">
    <property type="term" value="F:basic amino acid transmembrane transporter activity"/>
    <property type="evidence" value="ECO:0007669"/>
    <property type="project" value="TreeGrafter"/>
</dbReference>
<dbReference type="Pfam" id="PF07690">
    <property type="entry name" value="MFS_1"/>
    <property type="match status" value="1"/>
</dbReference>
<feature type="compositionally biased region" description="Low complexity" evidence="5">
    <location>
        <begin position="12"/>
        <end position="26"/>
    </location>
</feature>
<dbReference type="InterPro" id="IPR036259">
    <property type="entry name" value="MFS_trans_sf"/>
</dbReference>
<dbReference type="EMBL" id="CAOQHR010000001">
    <property type="protein sequence ID" value="CAI6228775.1"/>
    <property type="molecule type" value="Genomic_DNA"/>
</dbReference>
<evidence type="ECO:0000313" key="9">
    <source>
        <dbReference type="Proteomes" id="UP001152607"/>
    </source>
</evidence>
<dbReference type="AlphaFoldDB" id="A0A9W4U3Q5"/>